<protein>
    <submittedName>
        <fullName evidence="1">Unannotated protein</fullName>
    </submittedName>
</protein>
<organism evidence="1">
    <name type="scientific">freshwater metagenome</name>
    <dbReference type="NCBI Taxonomy" id="449393"/>
    <lineage>
        <taxon>unclassified sequences</taxon>
        <taxon>metagenomes</taxon>
        <taxon>ecological metagenomes</taxon>
    </lineage>
</organism>
<dbReference type="AlphaFoldDB" id="A0A6J6QJW4"/>
<evidence type="ECO:0000313" key="1">
    <source>
        <dbReference type="EMBL" id="CAB4711159.1"/>
    </source>
</evidence>
<accession>A0A6J6QJW4</accession>
<proteinExistence type="predicted"/>
<name>A0A6J6QJW4_9ZZZZ</name>
<gene>
    <name evidence="1" type="ORF">UFOPK2582_01434</name>
</gene>
<sequence>MIGNQITPIAVVLDGAKHQVRVPLEVIAFAAKPGATITLQIVASTVAYAAPQFGGRISFDSIDLSLPVVAADQMKRDPA</sequence>
<dbReference type="EMBL" id="CAEZXS010000209">
    <property type="protein sequence ID" value="CAB4711159.1"/>
    <property type="molecule type" value="Genomic_DNA"/>
</dbReference>
<reference evidence="1" key="1">
    <citation type="submission" date="2020-05" db="EMBL/GenBank/DDBJ databases">
        <authorList>
            <person name="Chiriac C."/>
            <person name="Salcher M."/>
            <person name="Ghai R."/>
            <person name="Kavagutti S V."/>
        </authorList>
    </citation>
    <scope>NUCLEOTIDE SEQUENCE</scope>
</reference>